<evidence type="ECO:0000259" key="3">
    <source>
        <dbReference type="Pfam" id="PF00009"/>
    </source>
</evidence>
<accession>X6MGA6</accession>
<dbReference type="SUPFAM" id="SSF52540">
    <property type="entry name" value="P-loop containing nucleoside triphosphate hydrolases"/>
    <property type="match status" value="1"/>
</dbReference>
<dbReference type="Gene3D" id="2.40.30.10">
    <property type="entry name" value="Translation factors"/>
    <property type="match status" value="1"/>
</dbReference>
<dbReference type="Pfam" id="PF00009">
    <property type="entry name" value="GTP_EFTU"/>
    <property type="match status" value="1"/>
</dbReference>
<dbReference type="InterPro" id="IPR000795">
    <property type="entry name" value="T_Tr_GTP-bd_dom"/>
</dbReference>
<dbReference type="GO" id="GO:0003746">
    <property type="term" value="F:translation elongation factor activity"/>
    <property type="evidence" value="ECO:0007669"/>
    <property type="project" value="UniProtKB-KW"/>
</dbReference>
<protein>
    <submittedName>
        <fullName evidence="4">Elongation factor 1-alpha</fullName>
    </submittedName>
</protein>
<dbReference type="PANTHER" id="PTHR23115">
    <property type="entry name" value="TRANSLATION FACTOR"/>
    <property type="match status" value="1"/>
</dbReference>
<dbReference type="Gene3D" id="3.40.50.300">
    <property type="entry name" value="P-loop containing nucleotide triphosphate hydrolases"/>
    <property type="match status" value="1"/>
</dbReference>
<dbReference type="EMBL" id="ASPP01021402">
    <property type="protein sequence ID" value="ETO12432.1"/>
    <property type="molecule type" value="Genomic_DNA"/>
</dbReference>
<sequence length="351" mass="39912">MQDKEKSAQITLLYSFCSIIMTVLQRKFNYCFVLQKKSDNKKGACTKYFLAIFEMSDNNGKARCTLCTVGDFQSGKSTLLGNFLCELGVYPLRFLEKLQKNVVEEGGDEKKAKILAYPWLLDQLKEERDKKMTITRKYRQCILSSGEVTVMDTPGHPSLIKSRLKGIVLSSAILYVIDASKPISVADNKQMKAHLKVFQLLGVASIIFALNKFDEVLLTPNLKSGDQVYNEWKTQLHNELLHYGYKSQHIPVIAVSGATGKSLAKDRNKQLTTYKNSKHSFEFIIDQVYHIRGVGRVVTGFVCLGTLNIHQSKSISFLCHPSGTRLMFKSAEMHHQFLSFFFLIKKKKKRL</sequence>
<evidence type="ECO:0000256" key="2">
    <source>
        <dbReference type="ARBA" id="ARBA00023134"/>
    </source>
</evidence>
<dbReference type="GO" id="GO:0005525">
    <property type="term" value="F:GTP binding"/>
    <property type="evidence" value="ECO:0007669"/>
    <property type="project" value="UniProtKB-KW"/>
</dbReference>
<dbReference type="OrthoDB" id="342024at2759"/>
<name>X6MGA6_RETFI</name>
<gene>
    <name evidence="4" type="ORF">RFI_24946</name>
</gene>
<evidence type="ECO:0000256" key="1">
    <source>
        <dbReference type="ARBA" id="ARBA00022741"/>
    </source>
</evidence>
<dbReference type="Proteomes" id="UP000023152">
    <property type="component" value="Unassembled WGS sequence"/>
</dbReference>
<feature type="domain" description="Tr-type G" evidence="3">
    <location>
        <begin position="65"/>
        <end position="264"/>
    </location>
</feature>
<dbReference type="AlphaFoldDB" id="X6MGA6"/>
<comment type="caution">
    <text evidence="4">The sequence shown here is derived from an EMBL/GenBank/DDBJ whole genome shotgun (WGS) entry which is preliminary data.</text>
</comment>
<evidence type="ECO:0000313" key="4">
    <source>
        <dbReference type="EMBL" id="ETO12432.1"/>
    </source>
</evidence>
<dbReference type="GO" id="GO:0003924">
    <property type="term" value="F:GTPase activity"/>
    <property type="evidence" value="ECO:0007669"/>
    <property type="project" value="InterPro"/>
</dbReference>
<keyword evidence="4" id="KW-0648">Protein biosynthesis</keyword>
<keyword evidence="1" id="KW-0547">Nucleotide-binding</keyword>
<evidence type="ECO:0000313" key="5">
    <source>
        <dbReference type="Proteomes" id="UP000023152"/>
    </source>
</evidence>
<dbReference type="InterPro" id="IPR050100">
    <property type="entry name" value="TRAFAC_GTPase_members"/>
</dbReference>
<proteinExistence type="predicted"/>
<keyword evidence="5" id="KW-1185">Reference proteome</keyword>
<keyword evidence="2" id="KW-0342">GTP-binding</keyword>
<dbReference type="InterPro" id="IPR027417">
    <property type="entry name" value="P-loop_NTPase"/>
</dbReference>
<reference evidence="4 5" key="1">
    <citation type="journal article" date="2013" name="Curr. Biol.">
        <title>The Genome of the Foraminiferan Reticulomyxa filosa.</title>
        <authorList>
            <person name="Glockner G."/>
            <person name="Hulsmann N."/>
            <person name="Schleicher M."/>
            <person name="Noegel A.A."/>
            <person name="Eichinger L."/>
            <person name="Gallinger C."/>
            <person name="Pawlowski J."/>
            <person name="Sierra R."/>
            <person name="Euteneuer U."/>
            <person name="Pillet L."/>
            <person name="Moustafa A."/>
            <person name="Platzer M."/>
            <person name="Groth M."/>
            <person name="Szafranski K."/>
            <person name="Schliwa M."/>
        </authorList>
    </citation>
    <scope>NUCLEOTIDE SEQUENCE [LARGE SCALE GENOMIC DNA]</scope>
</reference>
<organism evidence="4 5">
    <name type="scientific">Reticulomyxa filosa</name>
    <dbReference type="NCBI Taxonomy" id="46433"/>
    <lineage>
        <taxon>Eukaryota</taxon>
        <taxon>Sar</taxon>
        <taxon>Rhizaria</taxon>
        <taxon>Retaria</taxon>
        <taxon>Foraminifera</taxon>
        <taxon>Monothalamids</taxon>
        <taxon>Reticulomyxidae</taxon>
        <taxon>Reticulomyxa</taxon>
    </lineage>
</organism>
<keyword evidence="4" id="KW-0251">Elongation factor</keyword>